<dbReference type="Proteomes" id="UP000177622">
    <property type="component" value="Unassembled WGS sequence"/>
</dbReference>
<dbReference type="GeneID" id="34573024"/>
<organism evidence="2 3">
    <name type="scientific">Penicillium arizonense</name>
    <dbReference type="NCBI Taxonomy" id="1835702"/>
    <lineage>
        <taxon>Eukaryota</taxon>
        <taxon>Fungi</taxon>
        <taxon>Dikarya</taxon>
        <taxon>Ascomycota</taxon>
        <taxon>Pezizomycotina</taxon>
        <taxon>Eurotiomycetes</taxon>
        <taxon>Eurotiomycetidae</taxon>
        <taxon>Eurotiales</taxon>
        <taxon>Aspergillaceae</taxon>
        <taxon>Penicillium</taxon>
    </lineage>
</organism>
<dbReference type="OrthoDB" id="4338824at2759"/>
<dbReference type="EMBL" id="LXJU01000003">
    <property type="protein sequence ID" value="OGE55943.1"/>
    <property type="molecule type" value="Genomic_DNA"/>
</dbReference>
<sequence>MKSTESQTRRDQEPTRFSATSGMANIDPWTVQVHEVASINSLARSRSLPTSIPRTTSSSPTLVYDRLFSKHRANIANWIATTPRYETIEGDDMENSSYNSSNETLVNEDLGPYHLEAIPPFPRPNLTGSSLYGLQNQLLHPRMSSFTELIEEDLIDPRLVPLVADSDSDVNNSLRPFCHNPTLTASSASSPEPEYPIVLIVQLVSKKARSVATHGAHVCRVLRKKLSRDKELDT</sequence>
<accession>A0A1F5LRV3</accession>
<comment type="caution">
    <text evidence="2">The sequence shown here is derived from an EMBL/GenBank/DDBJ whole genome shotgun (WGS) entry which is preliminary data.</text>
</comment>
<protein>
    <submittedName>
        <fullName evidence="2">Uncharacterized protein</fullName>
    </submittedName>
</protein>
<proteinExistence type="predicted"/>
<evidence type="ECO:0000313" key="2">
    <source>
        <dbReference type="EMBL" id="OGE55943.1"/>
    </source>
</evidence>
<dbReference type="AlphaFoldDB" id="A0A1F5LRV3"/>
<feature type="region of interest" description="Disordered" evidence="1">
    <location>
        <begin position="1"/>
        <end position="23"/>
    </location>
</feature>
<evidence type="ECO:0000256" key="1">
    <source>
        <dbReference type="SAM" id="MobiDB-lite"/>
    </source>
</evidence>
<keyword evidence="3" id="KW-1185">Reference proteome</keyword>
<evidence type="ECO:0000313" key="3">
    <source>
        <dbReference type="Proteomes" id="UP000177622"/>
    </source>
</evidence>
<reference evidence="2 3" key="1">
    <citation type="journal article" date="2016" name="Sci. Rep.">
        <title>Penicillium arizonense, a new, genome sequenced fungal species, reveals a high chemical diversity in secreted metabolites.</title>
        <authorList>
            <person name="Grijseels S."/>
            <person name="Nielsen J.C."/>
            <person name="Randelovic M."/>
            <person name="Nielsen J."/>
            <person name="Nielsen K.F."/>
            <person name="Workman M."/>
            <person name="Frisvad J.C."/>
        </authorList>
    </citation>
    <scope>NUCLEOTIDE SEQUENCE [LARGE SCALE GENOMIC DNA]</scope>
    <source>
        <strain evidence="2 3">CBS 141311</strain>
    </source>
</reference>
<gene>
    <name evidence="2" type="ORF">PENARI_c003G04251</name>
</gene>
<name>A0A1F5LRV3_PENAI</name>
<dbReference type="RefSeq" id="XP_022491372.1">
    <property type="nucleotide sequence ID" value="XM_022628290.1"/>
</dbReference>